<organism evidence="2 3">
    <name type="scientific">Dendrothele bispora (strain CBS 962.96)</name>
    <dbReference type="NCBI Taxonomy" id="1314807"/>
    <lineage>
        <taxon>Eukaryota</taxon>
        <taxon>Fungi</taxon>
        <taxon>Dikarya</taxon>
        <taxon>Basidiomycota</taxon>
        <taxon>Agaricomycotina</taxon>
        <taxon>Agaricomycetes</taxon>
        <taxon>Agaricomycetidae</taxon>
        <taxon>Agaricales</taxon>
        <taxon>Agaricales incertae sedis</taxon>
        <taxon>Dendrothele</taxon>
    </lineage>
</organism>
<evidence type="ECO:0000256" key="1">
    <source>
        <dbReference type="SAM" id="MobiDB-lite"/>
    </source>
</evidence>
<protein>
    <submittedName>
        <fullName evidence="2">Uncharacterized protein</fullName>
    </submittedName>
</protein>
<sequence length="135" mass="13970">MAIPLPPPPLRSALKHSNSPSAATSLAFPLPESFSPPLPSSTSSCPSTTSTSYSPIATTSERGPTSSASITSGTTGTTVQNNPLLAYAYASMPQTPVPGLILIFNVAAPRIPSDHILSANNEPAHHSALPERSYF</sequence>
<feature type="compositionally biased region" description="Pro residues" evidence="1">
    <location>
        <begin position="1"/>
        <end position="10"/>
    </location>
</feature>
<name>A0A4S8KP41_DENBC</name>
<dbReference type="Proteomes" id="UP000297245">
    <property type="component" value="Unassembled WGS sequence"/>
</dbReference>
<evidence type="ECO:0000313" key="3">
    <source>
        <dbReference type="Proteomes" id="UP000297245"/>
    </source>
</evidence>
<proteinExistence type="predicted"/>
<keyword evidence="3" id="KW-1185">Reference proteome</keyword>
<dbReference type="EMBL" id="ML180430">
    <property type="protein sequence ID" value="THU77454.1"/>
    <property type="molecule type" value="Genomic_DNA"/>
</dbReference>
<gene>
    <name evidence="2" type="ORF">K435DRAFT_877815</name>
</gene>
<feature type="compositionally biased region" description="Polar residues" evidence="1">
    <location>
        <begin position="15"/>
        <end position="24"/>
    </location>
</feature>
<feature type="compositionally biased region" description="Low complexity" evidence="1">
    <location>
        <begin position="40"/>
        <end position="78"/>
    </location>
</feature>
<dbReference type="AlphaFoldDB" id="A0A4S8KP41"/>
<evidence type="ECO:0000313" key="2">
    <source>
        <dbReference type="EMBL" id="THU77454.1"/>
    </source>
</evidence>
<reference evidence="2 3" key="1">
    <citation type="journal article" date="2019" name="Nat. Ecol. Evol.">
        <title>Megaphylogeny resolves global patterns of mushroom evolution.</title>
        <authorList>
            <person name="Varga T."/>
            <person name="Krizsan K."/>
            <person name="Foldi C."/>
            <person name="Dima B."/>
            <person name="Sanchez-Garcia M."/>
            <person name="Sanchez-Ramirez S."/>
            <person name="Szollosi G.J."/>
            <person name="Szarkandi J.G."/>
            <person name="Papp V."/>
            <person name="Albert L."/>
            <person name="Andreopoulos W."/>
            <person name="Angelini C."/>
            <person name="Antonin V."/>
            <person name="Barry K.W."/>
            <person name="Bougher N.L."/>
            <person name="Buchanan P."/>
            <person name="Buyck B."/>
            <person name="Bense V."/>
            <person name="Catcheside P."/>
            <person name="Chovatia M."/>
            <person name="Cooper J."/>
            <person name="Damon W."/>
            <person name="Desjardin D."/>
            <person name="Finy P."/>
            <person name="Geml J."/>
            <person name="Haridas S."/>
            <person name="Hughes K."/>
            <person name="Justo A."/>
            <person name="Karasinski D."/>
            <person name="Kautmanova I."/>
            <person name="Kiss B."/>
            <person name="Kocsube S."/>
            <person name="Kotiranta H."/>
            <person name="LaButti K.M."/>
            <person name="Lechner B.E."/>
            <person name="Liimatainen K."/>
            <person name="Lipzen A."/>
            <person name="Lukacs Z."/>
            <person name="Mihaltcheva S."/>
            <person name="Morgado L.N."/>
            <person name="Niskanen T."/>
            <person name="Noordeloos M.E."/>
            <person name="Ohm R.A."/>
            <person name="Ortiz-Santana B."/>
            <person name="Ovrebo C."/>
            <person name="Racz N."/>
            <person name="Riley R."/>
            <person name="Savchenko A."/>
            <person name="Shiryaev A."/>
            <person name="Soop K."/>
            <person name="Spirin V."/>
            <person name="Szebenyi C."/>
            <person name="Tomsovsky M."/>
            <person name="Tulloss R.E."/>
            <person name="Uehling J."/>
            <person name="Grigoriev I.V."/>
            <person name="Vagvolgyi C."/>
            <person name="Papp T."/>
            <person name="Martin F.M."/>
            <person name="Miettinen O."/>
            <person name="Hibbett D.S."/>
            <person name="Nagy L.G."/>
        </authorList>
    </citation>
    <scope>NUCLEOTIDE SEQUENCE [LARGE SCALE GENOMIC DNA]</scope>
    <source>
        <strain evidence="2 3">CBS 962.96</strain>
    </source>
</reference>
<feature type="region of interest" description="Disordered" evidence="1">
    <location>
        <begin position="1"/>
        <end position="79"/>
    </location>
</feature>
<accession>A0A4S8KP41</accession>